<comment type="caution">
    <text evidence="1">The sequence shown here is derived from an EMBL/GenBank/DDBJ whole genome shotgun (WGS) entry which is preliminary data.</text>
</comment>
<evidence type="ECO:0000313" key="2">
    <source>
        <dbReference type="Proteomes" id="UP000238479"/>
    </source>
</evidence>
<dbReference type="Gramene" id="PRQ33254">
    <property type="protein sequence ID" value="PRQ33254"/>
    <property type="gene ID" value="RchiOBHm_Chr5g0055551"/>
</dbReference>
<evidence type="ECO:0000313" key="1">
    <source>
        <dbReference type="EMBL" id="PRQ33254.1"/>
    </source>
</evidence>
<keyword evidence="2" id="KW-1185">Reference proteome</keyword>
<dbReference type="Proteomes" id="UP000238479">
    <property type="component" value="Chromosome 5"/>
</dbReference>
<sequence>MHKILSVHKLVGTTILNCFSPMVHCFSQYLMTTKVLHNILVWFIVINKKDPPLHSCILMAKAIVYLSPLQLGIATPGAGPNMLSACTTRYRNPCLSEGALGVATLHSVSQHYLQLTVHSKLSTLQLQEL</sequence>
<dbReference type="AlphaFoldDB" id="A0A2P6QGG0"/>
<proteinExistence type="predicted"/>
<accession>A0A2P6QGG0</accession>
<organism evidence="1 2">
    <name type="scientific">Rosa chinensis</name>
    <name type="common">China rose</name>
    <dbReference type="NCBI Taxonomy" id="74649"/>
    <lineage>
        <taxon>Eukaryota</taxon>
        <taxon>Viridiplantae</taxon>
        <taxon>Streptophyta</taxon>
        <taxon>Embryophyta</taxon>
        <taxon>Tracheophyta</taxon>
        <taxon>Spermatophyta</taxon>
        <taxon>Magnoliopsida</taxon>
        <taxon>eudicotyledons</taxon>
        <taxon>Gunneridae</taxon>
        <taxon>Pentapetalae</taxon>
        <taxon>rosids</taxon>
        <taxon>fabids</taxon>
        <taxon>Rosales</taxon>
        <taxon>Rosaceae</taxon>
        <taxon>Rosoideae</taxon>
        <taxon>Rosoideae incertae sedis</taxon>
        <taxon>Rosa</taxon>
    </lineage>
</organism>
<reference evidence="1 2" key="1">
    <citation type="journal article" date="2018" name="Nat. Genet.">
        <title>The Rosa genome provides new insights in the design of modern roses.</title>
        <authorList>
            <person name="Bendahmane M."/>
        </authorList>
    </citation>
    <scope>NUCLEOTIDE SEQUENCE [LARGE SCALE GENOMIC DNA]</scope>
    <source>
        <strain evidence="2">cv. Old Blush</strain>
    </source>
</reference>
<protein>
    <submittedName>
        <fullName evidence="1">Uncharacterized protein</fullName>
    </submittedName>
</protein>
<gene>
    <name evidence="1" type="ORF">RchiOBHm_Chr5g0055551</name>
</gene>
<name>A0A2P6QGG0_ROSCH</name>
<dbReference type="EMBL" id="PDCK01000043">
    <property type="protein sequence ID" value="PRQ33254.1"/>
    <property type="molecule type" value="Genomic_DNA"/>
</dbReference>